<evidence type="ECO:0000313" key="3">
    <source>
        <dbReference type="Proteomes" id="UP000039370"/>
    </source>
</evidence>
<keyword evidence="1" id="KW-1133">Transmembrane helix</keyword>
<proteinExistence type="predicted"/>
<reference evidence="3" key="1">
    <citation type="submission" date="2015-01" db="EMBL/GenBank/DDBJ databases">
        <authorList>
            <person name="MANFREDI Pablo"/>
        </authorList>
    </citation>
    <scope>NUCLEOTIDE SEQUENCE [LARGE SCALE GENOMIC DNA]</scope>
    <source>
        <strain evidence="3">Cc11</strain>
    </source>
</reference>
<name>A0A0B7I4M0_9FLAO</name>
<feature type="transmembrane region" description="Helical" evidence="1">
    <location>
        <begin position="33"/>
        <end position="56"/>
    </location>
</feature>
<gene>
    <name evidence="2" type="ORF">CCAN11_1130013</name>
</gene>
<keyword evidence="1" id="KW-0472">Membrane</keyword>
<dbReference type="EMBL" id="CDOK01000017">
    <property type="protein sequence ID" value="CEN46595.1"/>
    <property type="molecule type" value="Genomic_DNA"/>
</dbReference>
<dbReference type="AlphaFoldDB" id="A0A0B7I4M0"/>
<protein>
    <submittedName>
        <fullName evidence="2">Uncharacterized protein</fullName>
    </submittedName>
</protein>
<accession>A0A0B7I4M0</accession>
<sequence>MDRFFLLAYVWIHFVQKMTKGTIQVDKSSFFRSLAEGCGCSLVIYLILLFVIYMIFRDFCGFVVLNFDFGFAGFSL</sequence>
<evidence type="ECO:0000313" key="2">
    <source>
        <dbReference type="EMBL" id="CEN46595.1"/>
    </source>
</evidence>
<evidence type="ECO:0000256" key="1">
    <source>
        <dbReference type="SAM" id="Phobius"/>
    </source>
</evidence>
<dbReference type="Proteomes" id="UP000039370">
    <property type="component" value="Unassembled WGS sequence"/>
</dbReference>
<keyword evidence="1" id="KW-0812">Transmembrane</keyword>
<organism evidence="2 3">
    <name type="scientific">Capnocytophaga canimorsus</name>
    <dbReference type="NCBI Taxonomy" id="28188"/>
    <lineage>
        <taxon>Bacteria</taxon>
        <taxon>Pseudomonadati</taxon>
        <taxon>Bacteroidota</taxon>
        <taxon>Flavobacteriia</taxon>
        <taxon>Flavobacteriales</taxon>
        <taxon>Flavobacteriaceae</taxon>
        <taxon>Capnocytophaga</taxon>
    </lineage>
</organism>